<dbReference type="InterPro" id="IPR023986">
    <property type="entry name" value="GlycosylTfrase_MSMEG0565"/>
</dbReference>
<protein>
    <submittedName>
        <fullName evidence="3">Glycosyl transferase family 1</fullName>
    </submittedName>
</protein>
<dbReference type="RefSeq" id="WP_085749103.1">
    <property type="nucleotide sequence ID" value="NZ_BSPR01000012.1"/>
</dbReference>
<dbReference type="GO" id="GO:0016757">
    <property type="term" value="F:glycosyltransferase activity"/>
    <property type="evidence" value="ECO:0007669"/>
    <property type="project" value="InterPro"/>
</dbReference>
<evidence type="ECO:0000259" key="2">
    <source>
        <dbReference type="Pfam" id="PF13439"/>
    </source>
</evidence>
<feature type="domain" description="Glycosyltransferase subfamily 4-like N-terminal" evidence="2">
    <location>
        <begin position="25"/>
        <end position="186"/>
    </location>
</feature>
<accession>A0A1W6L3I8</accession>
<dbReference type="EMBL" id="CP015118">
    <property type="protein sequence ID" value="ARN18859.1"/>
    <property type="molecule type" value="Genomic_DNA"/>
</dbReference>
<dbReference type="InterPro" id="IPR050194">
    <property type="entry name" value="Glycosyltransferase_grp1"/>
</dbReference>
<sequence>MRDTSIERWSARLRIGLLTHSVNPRGGVVHTLELAKALHEAGHHVTVFAPAGPGQGLFRPVPHAVELMPLSLASGGLATRVGARIDDCVNHLRRRRPADSFDVLHAQDSISGNALAVLRDEGAIGGFTRTVHHLDTFDDPRLTAWQQRAFRAADQVLCVSRLWCDTLKREHQVEASLVANGVDRTRFSPGPGHGDDRVALSLGLRPGSPLFLAVGGIEERKNTRRVLAAFAEVRRSMPAAQLAIVGGATLLDHGDYVRAFDVDLAASGLVPGRDVVLTGAVPDADMPALFRLADALVMPSLREGFGLVVLEALASGTPVVVSRIAPFTEYLDAAEGGWLWSDPERSGSIASAMVRAADPARAASLRRSPPAVLDRYSWTASAARHVALYRAHHALAGHPC</sequence>
<organism evidence="3 4">
    <name type="scientific">Piscinibacter gummiphilus</name>
    <dbReference type="NCBI Taxonomy" id="946333"/>
    <lineage>
        <taxon>Bacteria</taxon>
        <taxon>Pseudomonadati</taxon>
        <taxon>Pseudomonadota</taxon>
        <taxon>Betaproteobacteria</taxon>
        <taxon>Burkholderiales</taxon>
        <taxon>Sphaerotilaceae</taxon>
        <taxon>Piscinibacter</taxon>
    </lineage>
</organism>
<dbReference type="InterPro" id="IPR028098">
    <property type="entry name" value="Glyco_trans_4-like_N"/>
</dbReference>
<dbReference type="PANTHER" id="PTHR45947">
    <property type="entry name" value="SULFOQUINOVOSYL TRANSFERASE SQD2"/>
    <property type="match status" value="1"/>
</dbReference>
<dbReference type="Pfam" id="PF00534">
    <property type="entry name" value="Glycos_transf_1"/>
    <property type="match status" value="1"/>
</dbReference>
<evidence type="ECO:0000259" key="1">
    <source>
        <dbReference type="Pfam" id="PF00534"/>
    </source>
</evidence>
<dbReference type="Pfam" id="PF13439">
    <property type="entry name" value="Glyco_transf_4"/>
    <property type="match status" value="1"/>
</dbReference>
<dbReference type="InterPro" id="IPR001296">
    <property type="entry name" value="Glyco_trans_1"/>
</dbReference>
<keyword evidence="3" id="KW-0808">Transferase</keyword>
<dbReference type="OrthoDB" id="433681at2"/>
<gene>
    <name evidence="3" type="ORF">A4W93_02390</name>
</gene>
<dbReference type="CDD" id="cd03801">
    <property type="entry name" value="GT4_PimA-like"/>
    <property type="match status" value="1"/>
</dbReference>
<dbReference type="Proteomes" id="UP000193427">
    <property type="component" value="Chromosome"/>
</dbReference>
<name>A0A1W6L3I8_9BURK</name>
<evidence type="ECO:0000313" key="4">
    <source>
        <dbReference type="Proteomes" id="UP000193427"/>
    </source>
</evidence>
<reference evidence="3 4" key="1">
    <citation type="submission" date="2016-04" db="EMBL/GenBank/DDBJ databases">
        <title>Complete genome sequence of natural rubber-degrading, novel Gram-negative bacterium, Rhizobacter gummiphilus strain NS21.</title>
        <authorList>
            <person name="Tabata M."/>
            <person name="Kasai D."/>
            <person name="Fukuda M."/>
        </authorList>
    </citation>
    <scope>NUCLEOTIDE SEQUENCE [LARGE SCALE GENOMIC DNA]</scope>
    <source>
        <strain evidence="3 4">NS21</strain>
    </source>
</reference>
<feature type="domain" description="Glycosyl transferase family 1" evidence="1">
    <location>
        <begin position="203"/>
        <end position="350"/>
    </location>
</feature>
<proteinExistence type="predicted"/>
<dbReference type="NCBIfam" id="TIGR04047">
    <property type="entry name" value="MSMEG_0565_glyc"/>
    <property type="match status" value="1"/>
</dbReference>
<evidence type="ECO:0000313" key="3">
    <source>
        <dbReference type="EMBL" id="ARN18859.1"/>
    </source>
</evidence>
<dbReference type="AlphaFoldDB" id="A0A1W6L3I8"/>
<dbReference type="KEGG" id="rgu:A4W93_02390"/>
<dbReference type="Gene3D" id="3.40.50.2000">
    <property type="entry name" value="Glycogen Phosphorylase B"/>
    <property type="match status" value="2"/>
</dbReference>
<keyword evidence="4" id="KW-1185">Reference proteome</keyword>
<dbReference type="PANTHER" id="PTHR45947:SF11">
    <property type="entry name" value="SLR1508 PROTEIN"/>
    <property type="match status" value="1"/>
</dbReference>
<dbReference type="SUPFAM" id="SSF53756">
    <property type="entry name" value="UDP-Glycosyltransferase/glycogen phosphorylase"/>
    <property type="match status" value="1"/>
</dbReference>
<dbReference type="STRING" id="946333.A4W93_02390"/>